<name>A0ABN1AAU6_9ACTN</name>
<dbReference type="EMBL" id="BAAAHB010000040">
    <property type="protein sequence ID" value="GAA0471833.1"/>
    <property type="molecule type" value="Genomic_DNA"/>
</dbReference>
<keyword evidence="2" id="KW-0472">Membrane</keyword>
<dbReference type="Proteomes" id="UP001499895">
    <property type="component" value="Unassembled WGS sequence"/>
</dbReference>
<feature type="transmembrane region" description="Helical" evidence="2">
    <location>
        <begin position="103"/>
        <end position="121"/>
    </location>
</feature>
<feature type="region of interest" description="Disordered" evidence="1">
    <location>
        <begin position="1"/>
        <end position="33"/>
    </location>
</feature>
<comment type="caution">
    <text evidence="3">The sequence shown here is derived from an EMBL/GenBank/DDBJ whole genome shotgun (WGS) entry which is preliminary data.</text>
</comment>
<feature type="transmembrane region" description="Helical" evidence="2">
    <location>
        <begin position="127"/>
        <end position="147"/>
    </location>
</feature>
<feature type="transmembrane region" description="Helical" evidence="2">
    <location>
        <begin position="69"/>
        <end position="91"/>
    </location>
</feature>
<keyword evidence="2" id="KW-0812">Transmembrane</keyword>
<gene>
    <name evidence="3" type="ORF">GCM10009544_37330</name>
</gene>
<protein>
    <recommendedName>
        <fullName evidence="5">Integral membrane protein</fullName>
    </recommendedName>
</protein>
<keyword evidence="2" id="KW-1133">Transmembrane helix</keyword>
<sequence length="152" mass="16132">MPTHSIMPGRHHGHEGPGPVARGTHLPHRGRARAGGDEGARWIWAVPLTGGIVLGLYAMYLASQNGFSALGYCLMGLAVAVVSMGAGYVLLRERNRMVAEVRAAAFGALFGCSMGFLYSLAGGTVLRAVEIGLLLGLGMGLASYYVFHWHEH</sequence>
<dbReference type="RefSeq" id="WP_344092030.1">
    <property type="nucleotide sequence ID" value="NZ_BAAAHB010000040.1"/>
</dbReference>
<reference evidence="4" key="1">
    <citation type="journal article" date="2019" name="Int. J. Syst. Evol. Microbiol.">
        <title>The Global Catalogue of Microorganisms (GCM) 10K type strain sequencing project: providing services to taxonomists for standard genome sequencing and annotation.</title>
        <authorList>
            <consortium name="The Broad Institute Genomics Platform"/>
            <consortium name="The Broad Institute Genome Sequencing Center for Infectious Disease"/>
            <person name="Wu L."/>
            <person name="Ma J."/>
        </authorList>
    </citation>
    <scope>NUCLEOTIDE SEQUENCE [LARGE SCALE GENOMIC DNA]</scope>
    <source>
        <strain evidence="4">JCM 10649</strain>
    </source>
</reference>
<feature type="transmembrane region" description="Helical" evidence="2">
    <location>
        <begin position="42"/>
        <end position="63"/>
    </location>
</feature>
<evidence type="ECO:0000313" key="3">
    <source>
        <dbReference type="EMBL" id="GAA0471833.1"/>
    </source>
</evidence>
<organism evidence="3 4">
    <name type="scientific">Streptomyces stramineus</name>
    <dbReference type="NCBI Taxonomy" id="173861"/>
    <lineage>
        <taxon>Bacteria</taxon>
        <taxon>Bacillati</taxon>
        <taxon>Actinomycetota</taxon>
        <taxon>Actinomycetes</taxon>
        <taxon>Kitasatosporales</taxon>
        <taxon>Streptomycetaceae</taxon>
        <taxon>Streptomyces</taxon>
    </lineage>
</organism>
<evidence type="ECO:0000256" key="1">
    <source>
        <dbReference type="SAM" id="MobiDB-lite"/>
    </source>
</evidence>
<accession>A0ABN1AAU6</accession>
<proteinExistence type="predicted"/>
<keyword evidence="4" id="KW-1185">Reference proteome</keyword>
<evidence type="ECO:0000313" key="4">
    <source>
        <dbReference type="Proteomes" id="UP001499895"/>
    </source>
</evidence>
<evidence type="ECO:0008006" key="5">
    <source>
        <dbReference type="Google" id="ProtNLM"/>
    </source>
</evidence>
<evidence type="ECO:0000256" key="2">
    <source>
        <dbReference type="SAM" id="Phobius"/>
    </source>
</evidence>